<keyword evidence="3" id="KW-1185">Reference proteome</keyword>
<organism evidence="2 3">
    <name type="scientific">Pleurodeles waltl</name>
    <name type="common">Iberian ribbed newt</name>
    <dbReference type="NCBI Taxonomy" id="8319"/>
    <lineage>
        <taxon>Eukaryota</taxon>
        <taxon>Metazoa</taxon>
        <taxon>Chordata</taxon>
        <taxon>Craniata</taxon>
        <taxon>Vertebrata</taxon>
        <taxon>Euteleostomi</taxon>
        <taxon>Amphibia</taxon>
        <taxon>Batrachia</taxon>
        <taxon>Caudata</taxon>
        <taxon>Salamandroidea</taxon>
        <taxon>Salamandridae</taxon>
        <taxon>Pleurodelinae</taxon>
        <taxon>Pleurodeles</taxon>
    </lineage>
</organism>
<proteinExistence type="predicted"/>
<dbReference type="Proteomes" id="UP001066276">
    <property type="component" value="Chromosome 9"/>
</dbReference>
<evidence type="ECO:0000313" key="3">
    <source>
        <dbReference type="Proteomes" id="UP001066276"/>
    </source>
</evidence>
<sequence length="115" mass="12750">MDRVSAATAGERNSALELGRGRGPAGEAVGAAGLEVGSHGQRCDRPRIAVKRICRNVSKFLDQRVFFLIQSFIEFHVEFAEIVVQHLNAQISVDINICYYFCNLHDEFLPVDLSA</sequence>
<gene>
    <name evidence="2" type="ORF">NDU88_006491</name>
</gene>
<name>A0AAV7MZD7_PLEWA</name>
<feature type="region of interest" description="Disordered" evidence="1">
    <location>
        <begin position="1"/>
        <end position="25"/>
    </location>
</feature>
<protein>
    <submittedName>
        <fullName evidence="2">Uncharacterized protein</fullName>
    </submittedName>
</protein>
<evidence type="ECO:0000313" key="2">
    <source>
        <dbReference type="EMBL" id="KAJ1109126.1"/>
    </source>
</evidence>
<accession>A0AAV7MZD7</accession>
<comment type="caution">
    <text evidence="2">The sequence shown here is derived from an EMBL/GenBank/DDBJ whole genome shotgun (WGS) entry which is preliminary data.</text>
</comment>
<reference evidence="2" key="1">
    <citation type="journal article" date="2022" name="bioRxiv">
        <title>Sequencing and chromosome-scale assembly of the giantPleurodeles waltlgenome.</title>
        <authorList>
            <person name="Brown T."/>
            <person name="Elewa A."/>
            <person name="Iarovenko S."/>
            <person name="Subramanian E."/>
            <person name="Araus A.J."/>
            <person name="Petzold A."/>
            <person name="Susuki M."/>
            <person name="Suzuki K.-i.T."/>
            <person name="Hayashi T."/>
            <person name="Toyoda A."/>
            <person name="Oliveira C."/>
            <person name="Osipova E."/>
            <person name="Leigh N.D."/>
            <person name="Simon A."/>
            <person name="Yun M.H."/>
        </authorList>
    </citation>
    <scope>NUCLEOTIDE SEQUENCE</scope>
    <source>
        <strain evidence="2">20211129_DDA</strain>
        <tissue evidence="2">Liver</tissue>
    </source>
</reference>
<dbReference type="EMBL" id="JANPWB010000013">
    <property type="protein sequence ID" value="KAJ1109126.1"/>
    <property type="molecule type" value="Genomic_DNA"/>
</dbReference>
<evidence type="ECO:0000256" key="1">
    <source>
        <dbReference type="SAM" id="MobiDB-lite"/>
    </source>
</evidence>
<dbReference type="AlphaFoldDB" id="A0AAV7MZD7"/>